<evidence type="ECO:0000256" key="2">
    <source>
        <dbReference type="ARBA" id="ARBA00010694"/>
    </source>
</evidence>
<protein>
    <recommendedName>
        <fullName evidence="11">Solute carrier family 35 member B1</fullName>
    </recommendedName>
</protein>
<dbReference type="EMBL" id="JARBDR010000793">
    <property type="protein sequence ID" value="KAJ8307305.1"/>
    <property type="molecule type" value="Genomic_DNA"/>
</dbReference>
<evidence type="ECO:0000256" key="7">
    <source>
        <dbReference type="ARBA" id="ARBA00023136"/>
    </source>
</evidence>
<dbReference type="Proteomes" id="UP001217089">
    <property type="component" value="Unassembled WGS sequence"/>
</dbReference>
<dbReference type="Pfam" id="PF08449">
    <property type="entry name" value="UAA"/>
    <property type="match status" value="1"/>
</dbReference>
<evidence type="ECO:0000256" key="5">
    <source>
        <dbReference type="ARBA" id="ARBA00022824"/>
    </source>
</evidence>
<evidence type="ECO:0000256" key="4">
    <source>
        <dbReference type="ARBA" id="ARBA00022692"/>
    </source>
</evidence>
<proteinExistence type="inferred from homology"/>
<dbReference type="SUPFAM" id="SSF103481">
    <property type="entry name" value="Multidrug resistance efflux transporter EmrE"/>
    <property type="match status" value="1"/>
</dbReference>
<dbReference type="InterPro" id="IPR037185">
    <property type="entry name" value="EmrE-like"/>
</dbReference>
<feature type="transmembrane region" description="Helical" evidence="8">
    <location>
        <begin position="46"/>
        <end position="63"/>
    </location>
</feature>
<dbReference type="InterPro" id="IPR013657">
    <property type="entry name" value="SCL35B1-4/HUT1"/>
</dbReference>
<name>A0ABQ9EV82_TEGGR</name>
<evidence type="ECO:0000313" key="10">
    <source>
        <dbReference type="Proteomes" id="UP001217089"/>
    </source>
</evidence>
<feature type="transmembrane region" description="Helical" evidence="8">
    <location>
        <begin position="181"/>
        <end position="203"/>
    </location>
</feature>
<evidence type="ECO:0000256" key="1">
    <source>
        <dbReference type="ARBA" id="ARBA00004477"/>
    </source>
</evidence>
<keyword evidence="3" id="KW-0813">Transport</keyword>
<organism evidence="9 10">
    <name type="scientific">Tegillarca granosa</name>
    <name type="common">Malaysian cockle</name>
    <name type="synonym">Anadara granosa</name>
    <dbReference type="NCBI Taxonomy" id="220873"/>
    <lineage>
        <taxon>Eukaryota</taxon>
        <taxon>Metazoa</taxon>
        <taxon>Spiralia</taxon>
        <taxon>Lophotrochozoa</taxon>
        <taxon>Mollusca</taxon>
        <taxon>Bivalvia</taxon>
        <taxon>Autobranchia</taxon>
        <taxon>Pteriomorphia</taxon>
        <taxon>Arcoida</taxon>
        <taxon>Arcoidea</taxon>
        <taxon>Arcidae</taxon>
        <taxon>Tegillarca</taxon>
    </lineage>
</organism>
<comment type="similarity">
    <text evidence="2">Belongs to the nucleotide-sugar transporter family. SLC35B subfamily.</text>
</comment>
<keyword evidence="5" id="KW-0256">Endoplasmic reticulum</keyword>
<keyword evidence="10" id="KW-1185">Reference proteome</keyword>
<keyword evidence="4 8" id="KW-0812">Transmembrane</keyword>
<evidence type="ECO:0000313" key="9">
    <source>
        <dbReference type="EMBL" id="KAJ8307305.1"/>
    </source>
</evidence>
<dbReference type="PANTHER" id="PTHR10778">
    <property type="entry name" value="SOLUTE CARRIER FAMILY 35 MEMBER B"/>
    <property type="match status" value="1"/>
</dbReference>
<accession>A0ABQ9EV82</accession>
<keyword evidence="7 8" id="KW-0472">Membrane</keyword>
<comment type="subcellular location">
    <subcellularLocation>
        <location evidence="1">Endoplasmic reticulum membrane</location>
        <topology evidence="1">Multi-pass membrane protein</topology>
    </subcellularLocation>
</comment>
<dbReference type="PANTHER" id="PTHR10778:SF10">
    <property type="entry name" value="SOLUTE CARRIER FAMILY 35 MEMBER B1"/>
    <property type="match status" value="1"/>
</dbReference>
<reference evidence="9 10" key="1">
    <citation type="submission" date="2022-12" db="EMBL/GenBank/DDBJ databases">
        <title>Chromosome-level genome of Tegillarca granosa.</title>
        <authorList>
            <person name="Kim J."/>
        </authorList>
    </citation>
    <scope>NUCLEOTIDE SEQUENCE [LARGE SCALE GENOMIC DNA]</scope>
    <source>
        <strain evidence="9">Teg-2019</strain>
        <tissue evidence="9">Adductor muscle</tissue>
    </source>
</reference>
<evidence type="ECO:0000256" key="3">
    <source>
        <dbReference type="ARBA" id="ARBA00022448"/>
    </source>
</evidence>
<feature type="transmembrane region" description="Helical" evidence="8">
    <location>
        <begin position="141"/>
        <end position="161"/>
    </location>
</feature>
<evidence type="ECO:0000256" key="8">
    <source>
        <dbReference type="SAM" id="Phobius"/>
    </source>
</evidence>
<evidence type="ECO:0000256" key="6">
    <source>
        <dbReference type="ARBA" id="ARBA00022989"/>
    </source>
</evidence>
<sequence length="291" mass="32527">MRIKSNTSDSSTTEDQLKEVVLQKGTIKPDSTESKRKMAAESRRKLIACALGIFVCYFYYGILQEYITKGKYGEGDKIMVLWHKERDTTPVKMYTLCSLSYLGAMLASNHALQHVSKSAKPIPVMILGIILARKRYPAAKFLFVLMILVSLTLDGLTGVTQERMRSESKTGPYNMMFNVNLWSILWLAIGLVVTGEGVAFLGFVQRHPSVLFHMVTFGIASALGQMFIFVTVTSFGPLTCSIVTTTRKFFTILGSVILFQNPMNNRQWVGTVLVFTGLSLDSAYGKEKKNR</sequence>
<comment type="caution">
    <text evidence="9">The sequence shown here is derived from an EMBL/GenBank/DDBJ whole genome shotgun (WGS) entry which is preliminary data.</text>
</comment>
<keyword evidence="6 8" id="KW-1133">Transmembrane helix</keyword>
<gene>
    <name evidence="9" type="ORF">KUTeg_015389</name>
</gene>
<evidence type="ECO:0008006" key="11">
    <source>
        <dbReference type="Google" id="ProtNLM"/>
    </source>
</evidence>
<feature type="transmembrane region" description="Helical" evidence="8">
    <location>
        <begin position="210"/>
        <end position="229"/>
    </location>
</feature>